<keyword evidence="4" id="KW-1185">Reference proteome</keyword>
<feature type="compositionally biased region" description="Basic and acidic residues" evidence="1">
    <location>
        <begin position="1"/>
        <end position="13"/>
    </location>
</feature>
<proteinExistence type="predicted"/>
<dbReference type="AlphaFoldDB" id="L8JXZ0"/>
<name>L8JXZ0_9BACT</name>
<dbReference type="PANTHER" id="PTHR36966:SF1">
    <property type="entry name" value="REP-ASSOCIATED TYROSINE TRANSPOSASE"/>
    <property type="match status" value="1"/>
</dbReference>
<gene>
    <name evidence="3" type="ORF">C900_01451</name>
</gene>
<sequence length="206" mass="24469">MRQGQRREKEPKPKTCASGRKRKMSTKYKIRDQSKLHSITFSVVEWVDVFTRNLYKDILVENLKYCQENKGLILYAWCIMTNHVHLIICSEEGYNQEDILRDFKKFTSKKLVSVIEDNNQESRKNWMLWLFRSAGEKNGNNKNHQFWQQDNHPIELSTNEMMQQRLDYIHNNPVEAGIVDNPEDYLYSSARDYAGIKGLLEVEFIQ</sequence>
<evidence type="ECO:0000259" key="2">
    <source>
        <dbReference type="SMART" id="SM01321"/>
    </source>
</evidence>
<comment type="caution">
    <text evidence="3">The sequence shown here is derived from an EMBL/GenBank/DDBJ whole genome shotgun (WGS) entry which is preliminary data.</text>
</comment>
<dbReference type="Proteomes" id="UP000011135">
    <property type="component" value="Unassembled WGS sequence"/>
</dbReference>
<reference evidence="3 4" key="1">
    <citation type="submission" date="2012-12" db="EMBL/GenBank/DDBJ databases">
        <title>Genome assembly of Fulvivirga imtechensis AK7.</title>
        <authorList>
            <person name="Nupur N."/>
            <person name="Khatri I."/>
            <person name="Kumar R."/>
            <person name="Subramanian S."/>
            <person name="Pinnaka A."/>
        </authorList>
    </citation>
    <scope>NUCLEOTIDE SEQUENCE [LARGE SCALE GENOMIC DNA]</scope>
    <source>
        <strain evidence="3 4">AK7</strain>
    </source>
</reference>
<dbReference type="GO" id="GO:0004803">
    <property type="term" value="F:transposase activity"/>
    <property type="evidence" value="ECO:0007669"/>
    <property type="project" value="InterPro"/>
</dbReference>
<dbReference type="InterPro" id="IPR052715">
    <property type="entry name" value="RAYT_transposase"/>
</dbReference>
<dbReference type="Gene3D" id="3.30.70.1290">
    <property type="entry name" value="Transposase IS200-like"/>
    <property type="match status" value="1"/>
</dbReference>
<dbReference type="GO" id="GO:0043565">
    <property type="term" value="F:sequence-specific DNA binding"/>
    <property type="evidence" value="ECO:0007669"/>
    <property type="project" value="TreeGrafter"/>
</dbReference>
<dbReference type="EMBL" id="AMZN01000020">
    <property type="protein sequence ID" value="ELR72509.1"/>
    <property type="molecule type" value="Genomic_DNA"/>
</dbReference>
<dbReference type="PATRIC" id="fig|1237149.3.peg.1425"/>
<protein>
    <recommendedName>
        <fullName evidence="2">Transposase IS200-like domain-containing protein</fullName>
    </recommendedName>
</protein>
<dbReference type="SMART" id="SM01321">
    <property type="entry name" value="Y1_Tnp"/>
    <property type="match status" value="1"/>
</dbReference>
<dbReference type="SUPFAM" id="SSF143422">
    <property type="entry name" value="Transposase IS200-like"/>
    <property type="match status" value="1"/>
</dbReference>
<dbReference type="InterPro" id="IPR036515">
    <property type="entry name" value="Transposase_17_sf"/>
</dbReference>
<dbReference type="InterPro" id="IPR002686">
    <property type="entry name" value="Transposase_17"/>
</dbReference>
<accession>L8JXZ0</accession>
<dbReference type="GO" id="GO:0006313">
    <property type="term" value="P:DNA transposition"/>
    <property type="evidence" value="ECO:0007669"/>
    <property type="project" value="InterPro"/>
</dbReference>
<dbReference type="eggNOG" id="COG1943">
    <property type="taxonomic scope" value="Bacteria"/>
</dbReference>
<dbReference type="NCBIfam" id="NF047646">
    <property type="entry name" value="REP_Tyr_transpos"/>
    <property type="match status" value="1"/>
</dbReference>
<feature type="domain" description="Transposase IS200-like" evidence="2">
    <location>
        <begin position="33"/>
        <end position="172"/>
    </location>
</feature>
<dbReference type="STRING" id="1237149.C900_01451"/>
<organism evidence="3 4">
    <name type="scientific">Fulvivirga imtechensis AK7</name>
    <dbReference type="NCBI Taxonomy" id="1237149"/>
    <lineage>
        <taxon>Bacteria</taxon>
        <taxon>Pseudomonadati</taxon>
        <taxon>Bacteroidota</taxon>
        <taxon>Cytophagia</taxon>
        <taxon>Cytophagales</taxon>
        <taxon>Fulvivirgaceae</taxon>
        <taxon>Fulvivirga</taxon>
    </lineage>
</organism>
<dbReference type="Pfam" id="PF01797">
    <property type="entry name" value="Y1_Tnp"/>
    <property type="match status" value="1"/>
</dbReference>
<dbReference type="PANTHER" id="PTHR36966">
    <property type="entry name" value="REP-ASSOCIATED TYROSINE TRANSPOSASE"/>
    <property type="match status" value="1"/>
</dbReference>
<feature type="region of interest" description="Disordered" evidence="1">
    <location>
        <begin position="1"/>
        <end position="24"/>
    </location>
</feature>
<evidence type="ECO:0000313" key="4">
    <source>
        <dbReference type="Proteomes" id="UP000011135"/>
    </source>
</evidence>
<evidence type="ECO:0000256" key="1">
    <source>
        <dbReference type="SAM" id="MobiDB-lite"/>
    </source>
</evidence>
<evidence type="ECO:0000313" key="3">
    <source>
        <dbReference type="EMBL" id="ELR72509.1"/>
    </source>
</evidence>